<keyword evidence="5 7" id="KW-0472">Membrane</keyword>
<keyword evidence="3 7" id="KW-0812">Transmembrane</keyword>
<evidence type="ECO:0000256" key="3">
    <source>
        <dbReference type="ARBA" id="ARBA00022692"/>
    </source>
</evidence>
<dbReference type="GO" id="GO:0030473">
    <property type="term" value="P:nuclear migration along microtubule"/>
    <property type="evidence" value="ECO:0007669"/>
    <property type="project" value="TreeGrafter"/>
</dbReference>
<dbReference type="PANTHER" id="PTHR28646">
    <property type="entry name" value="TRANSMEMBRANE PROTEIN 201"/>
    <property type="match status" value="1"/>
</dbReference>
<dbReference type="PANTHER" id="PTHR28646:SF1">
    <property type="entry name" value="TRANSMEMBRANE PROTEIN 201"/>
    <property type="match status" value="1"/>
</dbReference>
<evidence type="ECO:0000256" key="7">
    <source>
        <dbReference type="SAM" id="Phobius"/>
    </source>
</evidence>
<evidence type="ECO:0000259" key="8">
    <source>
        <dbReference type="Pfam" id="PF09779"/>
    </source>
</evidence>
<dbReference type="OrthoDB" id="5966927at2759"/>
<evidence type="ECO:0000313" key="9">
    <source>
        <dbReference type="EMBL" id="VDD78617.1"/>
    </source>
</evidence>
<organism evidence="9 10">
    <name type="scientific">Mesocestoides corti</name>
    <name type="common">Flatworm</name>
    <dbReference type="NCBI Taxonomy" id="53468"/>
    <lineage>
        <taxon>Eukaryota</taxon>
        <taxon>Metazoa</taxon>
        <taxon>Spiralia</taxon>
        <taxon>Lophotrochozoa</taxon>
        <taxon>Platyhelminthes</taxon>
        <taxon>Cestoda</taxon>
        <taxon>Eucestoda</taxon>
        <taxon>Cyclophyllidea</taxon>
        <taxon>Mesocestoididae</taxon>
        <taxon>Mesocestoides</taxon>
    </lineage>
</organism>
<evidence type="ECO:0000256" key="2">
    <source>
        <dbReference type="ARBA" id="ARBA00007600"/>
    </source>
</evidence>
<dbReference type="InterPro" id="IPR040041">
    <property type="entry name" value="TMEM201"/>
</dbReference>
<keyword evidence="6" id="KW-0539">Nucleus</keyword>
<dbReference type="EMBL" id="UXSR01001955">
    <property type="protein sequence ID" value="VDD78617.1"/>
    <property type="molecule type" value="Genomic_DNA"/>
</dbReference>
<dbReference type="GO" id="GO:0051015">
    <property type="term" value="F:actin filament binding"/>
    <property type="evidence" value="ECO:0007669"/>
    <property type="project" value="TreeGrafter"/>
</dbReference>
<dbReference type="STRING" id="53468.A0A0R3UCH1"/>
<dbReference type="GO" id="GO:0005521">
    <property type="term" value="F:lamin binding"/>
    <property type="evidence" value="ECO:0007669"/>
    <property type="project" value="TreeGrafter"/>
</dbReference>
<comment type="similarity">
    <text evidence="2">Belongs to the TMEM201 family.</text>
</comment>
<dbReference type="Pfam" id="PF09779">
    <property type="entry name" value="Ima1_N"/>
    <property type="match status" value="1"/>
</dbReference>
<dbReference type="AlphaFoldDB" id="A0A0R3UCH1"/>
<protein>
    <recommendedName>
        <fullName evidence="8">Ima1 N-terminal domain-containing protein</fullName>
    </recommendedName>
</protein>
<evidence type="ECO:0000256" key="1">
    <source>
        <dbReference type="ARBA" id="ARBA00004473"/>
    </source>
</evidence>
<evidence type="ECO:0000256" key="5">
    <source>
        <dbReference type="ARBA" id="ARBA00023136"/>
    </source>
</evidence>
<proteinExistence type="inferred from homology"/>
<evidence type="ECO:0000256" key="4">
    <source>
        <dbReference type="ARBA" id="ARBA00022989"/>
    </source>
</evidence>
<dbReference type="InterPro" id="IPR018617">
    <property type="entry name" value="Ima1_N"/>
</dbReference>
<name>A0A0R3UCH1_MESCO</name>
<evidence type="ECO:0000313" key="10">
    <source>
        <dbReference type="Proteomes" id="UP000267029"/>
    </source>
</evidence>
<sequence length="192" mass="22252">MFSNVSGIIGGSILVCTLIYLFYNSVRLFRNRRLCAECWFCRTQNLVQVHDRNSFYCFACHQYNGFTNSGDYNRLLPAQWEPSLNPSGFSMPCKRSASNFTTHSDILCPLCSQKQEYMINQLAGFEASSEATWDYELNLFKQGLERRCMLCSVCKVKVHKTIKQVNLDFCLHFITVNLWLGVKFLVFTSWLI</sequence>
<dbReference type="Proteomes" id="UP000267029">
    <property type="component" value="Unassembled WGS sequence"/>
</dbReference>
<feature type="domain" description="Ima1 N-terminal" evidence="8">
    <location>
        <begin position="37"/>
        <end position="158"/>
    </location>
</feature>
<evidence type="ECO:0000256" key="6">
    <source>
        <dbReference type="ARBA" id="ARBA00023242"/>
    </source>
</evidence>
<feature type="transmembrane region" description="Helical" evidence="7">
    <location>
        <begin position="6"/>
        <end position="23"/>
    </location>
</feature>
<dbReference type="GO" id="GO:0005637">
    <property type="term" value="C:nuclear inner membrane"/>
    <property type="evidence" value="ECO:0007669"/>
    <property type="project" value="UniProtKB-SubCell"/>
</dbReference>
<keyword evidence="10" id="KW-1185">Reference proteome</keyword>
<comment type="subcellular location">
    <subcellularLocation>
        <location evidence="1">Nucleus inner membrane</location>
        <topology evidence="1">Multi-pass membrane protein</topology>
    </subcellularLocation>
</comment>
<accession>A0A0R3UCH1</accession>
<reference evidence="9 10" key="1">
    <citation type="submission" date="2018-10" db="EMBL/GenBank/DDBJ databases">
        <authorList>
            <consortium name="Pathogen Informatics"/>
        </authorList>
    </citation>
    <scope>NUCLEOTIDE SEQUENCE [LARGE SCALE GENOMIC DNA]</scope>
</reference>
<feature type="transmembrane region" description="Helical" evidence="7">
    <location>
        <begin position="169"/>
        <end position="191"/>
    </location>
</feature>
<gene>
    <name evidence="9" type="ORF">MCOS_LOCUS4620</name>
</gene>
<keyword evidence="4 7" id="KW-1133">Transmembrane helix</keyword>